<dbReference type="RefSeq" id="WP_137245135.1">
    <property type="nucleotide sequence ID" value="NZ_SZQA01000001.1"/>
</dbReference>
<comment type="caution">
    <text evidence="4">The sequence shown here is derived from an EMBL/GenBank/DDBJ whole genome shotgun (WGS) entry which is preliminary data.</text>
</comment>
<dbReference type="Pfam" id="PF00196">
    <property type="entry name" value="GerE"/>
    <property type="match status" value="1"/>
</dbReference>
<dbReference type="InterPro" id="IPR011990">
    <property type="entry name" value="TPR-like_helical_dom_sf"/>
</dbReference>
<dbReference type="OrthoDB" id="3197423at2"/>
<evidence type="ECO:0000259" key="3">
    <source>
        <dbReference type="PROSITE" id="PS50043"/>
    </source>
</evidence>
<dbReference type="Gene3D" id="3.40.50.300">
    <property type="entry name" value="P-loop containing nucleotide triphosphate hydrolases"/>
    <property type="match status" value="1"/>
</dbReference>
<dbReference type="InterPro" id="IPR000792">
    <property type="entry name" value="Tscrpt_reg_LuxR_C"/>
</dbReference>
<dbReference type="EMBL" id="SZQA01000001">
    <property type="protein sequence ID" value="TKK91447.1"/>
    <property type="molecule type" value="Genomic_DNA"/>
</dbReference>
<dbReference type="PANTHER" id="PTHR16305">
    <property type="entry name" value="TESTICULAR SOLUBLE ADENYLYL CYCLASE"/>
    <property type="match status" value="1"/>
</dbReference>
<dbReference type="GO" id="GO:0004016">
    <property type="term" value="F:adenylate cyclase activity"/>
    <property type="evidence" value="ECO:0007669"/>
    <property type="project" value="TreeGrafter"/>
</dbReference>
<dbReference type="Proteomes" id="UP000308705">
    <property type="component" value="Unassembled WGS sequence"/>
</dbReference>
<dbReference type="GO" id="GO:0005737">
    <property type="term" value="C:cytoplasm"/>
    <property type="evidence" value="ECO:0007669"/>
    <property type="project" value="TreeGrafter"/>
</dbReference>
<gene>
    <name evidence="4" type="ORF">FDA94_01285</name>
</gene>
<evidence type="ECO:0000313" key="4">
    <source>
        <dbReference type="EMBL" id="TKK91447.1"/>
    </source>
</evidence>
<accession>A0A4U3MSL0</accession>
<sequence length="874" mass="92177">MRWPLVGRDEELGRISRVLLGKRPGGVVISGPPGVGKSRLAEECLSRAVRRGCRGSRATASAAAGAVPLGAIAHLLPSGADLSDPAAGIAEVAASLGGDGLPPQVLLVDDLHLLDAASALLLARLAAAGVVRLIGTLRNGEEAGEEVRSLVEAGGMSHVRLAEFAPGQVEEILRAALGAPADRRTLNRLYAACGGNVLYLRELVHSALESGDLAGDGEVWRLADAWVPGGSRLTELIGARLAAADLGDRPALELLALCEPLSLADAEACASPRALSELRELGLVRILPDGHRMIAALAHPLYGEVLRAAMPVLGRRALLVAQAERVEGYGARRRDDALHIATWRLAATGTADAALLIRAAALARHARDYEQVTALLRAVPAPAHTARSLLLLGESLFELGDPQGAEQTLTRAASAADGDREKLEVAFARSMSLFWADGRTDDAFTVNEAARAEVTAPAERRMLDVNEGWMRTVAGSPRRGLDLLQQAGPDPRAAANVSIWLMGAMMRPAALAALGHTDEAIGQAEHAYTVHEELDDQSLLLPPAGQLISLVLALTEAGRLAEAREVSHRAWTLLERRPDPVSLIWLSYHQARAEWLAGRVRSARRWFAESAGQARAHRNHRASALALSGLTACAAVLGDQTRAESTEREARTYRPMGYRAGEERLGGAWLLAARGRVEEARAVLTAAARIASASGHLTSEALLLTDVARLGGAREVASRLAELAGRCDGRWAPARAALSAALAADDPEALLACADDLEAVGADLLAAEAATMAAVIFRRTGHARHAEAATQRSAAAASRCQGARTPLLITGHATAVLTVREAEIALLAVRKASREIADLLGLSVRTVDNHLQHVYQKLGVTARRELAAALGVDR</sequence>
<dbReference type="CDD" id="cd06170">
    <property type="entry name" value="LuxR_C_like"/>
    <property type="match status" value="1"/>
</dbReference>
<dbReference type="InterPro" id="IPR016032">
    <property type="entry name" value="Sig_transdc_resp-reg_C-effctor"/>
</dbReference>
<dbReference type="SUPFAM" id="SSF46894">
    <property type="entry name" value="C-terminal effector domain of the bipartite response regulators"/>
    <property type="match status" value="1"/>
</dbReference>
<dbReference type="Gene3D" id="1.25.40.10">
    <property type="entry name" value="Tetratricopeptide repeat domain"/>
    <property type="match status" value="1"/>
</dbReference>
<proteinExistence type="predicted"/>
<dbReference type="Gene3D" id="1.10.10.10">
    <property type="entry name" value="Winged helix-like DNA-binding domain superfamily/Winged helix DNA-binding domain"/>
    <property type="match status" value="1"/>
</dbReference>
<protein>
    <submittedName>
        <fullName evidence="4">Helix-turn-helix transcriptional regulator</fullName>
    </submittedName>
</protein>
<dbReference type="InterPro" id="IPR041664">
    <property type="entry name" value="AAA_16"/>
</dbReference>
<organism evidence="4 5">
    <name type="scientific">Herbidospora galbida</name>
    <dbReference type="NCBI Taxonomy" id="2575442"/>
    <lineage>
        <taxon>Bacteria</taxon>
        <taxon>Bacillati</taxon>
        <taxon>Actinomycetota</taxon>
        <taxon>Actinomycetes</taxon>
        <taxon>Streptosporangiales</taxon>
        <taxon>Streptosporangiaceae</taxon>
        <taxon>Herbidospora</taxon>
    </lineage>
</organism>
<dbReference type="SUPFAM" id="SSF48452">
    <property type="entry name" value="TPR-like"/>
    <property type="match status" value="2"/>
</dbReference>
<keyword evidence="5" id="KW-1185">Reference proteome</keyword>
<keyword evidence="2" id="KW-0067">ATP-binding</keyword>
<dbReference type="PANTHER" id="PTHR16305:SF35">
    <property type="entry name" value="TRANSCRIPTIONAL ACTIVATOR DOMAIN"/>
    <property type="match status" value="1"/>
</dbReference>
<dbReference type="GO" id="GO:0003677">
    <property type="term" value="F:DNA binding"/>
    <property type="evidence" value="ECO:0007669"/>
    <property type="project" value="InterPro"/>
</dbReference>
<feature type="domain" description="HTH luxR-type" evidence="3">
    <location>
        <begin position="810"/>
        <end position="874"/>
    </location>
</feature>
<keyword evidence="1" id="KW-0547">Nucleotide-binding</keyword>
<dbReference type="GO" id="GO:0005524">
    <property type="term" value="F:ATP binding"/>
    <property type="evidence" value="ECO:0007669"/>
    <property type="project" value="UniProtKB-KW"/>
</dbReference>
<dbReference type="SUPFAM" id="SSF52540">
    <property type="entry name" value="P-loop containing nucleoside triphosphate hydrolases"/>
    <property type="match status" value="1"/>
</dbReference>
<dbReference type="Pfam" id="PF13191">
    <property type="entry name" value="AAA_16"/>
    <property type="match status" value="1"/>
</dbReference>
<evidence type="ECO:0000313" key="5">
    <source>
        <dbReference type="Proteomes" id="UP000308705"/>
    </source>
</evidence>
<dbReference type="PROSITE" id="PS50043">
    <property type="entry name" value="HTH_LUXR_2"/>
    <property type="match status" value="1"/>
</dbReference>
<dbReference type="SMART" id="SM00421">
    <property type="entry name" value="HTH_LUXR"/>
    <property type="match status" value="1"/>
</dbReference>
<evidence type="ECO:0000256" key="1">
    <source>
        <dbReference type="ARBA" id="ARBA00022741"/>
    </source>
</evidence>
<name>A0A4U3MSL0_9ACTN</name>
<dbReference type="InterPro" id="IPR036388">
    <property type="entry name" value="WH-like_DNA-bd_sf"/>
</dbReference>
<dbReference type="AlphaFoldDB" id="A0A4U3MSL0"/>
<dbReference type="GO" id="GO:0006355">
    <property type="term" value="P:regulation of DNA-templated transcription"/>
    <property type="evidence" value="ECO:0007669"/>
    <property type="project" value="InterPro"/>
</dbReference>
<dbReference type="InterPro" id="IPR027417">
    <property type="entry name" value="P-loop_NTPase"/>
</dbReference>
<evidence type="ECO:0000256" key="2">
    <source>
        <dbReference type="ARBA" id="ARBA00022840"/>
    </source>
</evidence>
<reference evidence="4 5" key="1">
    <citation type="submission" date="2019-04" db="EMBL/GenBank/DDBJ databases">
        <title>Herbidospora sp. NEAU-GS14.nov., a novel actinomycete isolated from soil.</title>
        <authorList>
            <person name="Han L."/>
        </authorList>
    </citation>
    <scope>NUCLEOTIDE SEQUENCE [LARGE SCALE GENOMIC DNA]</scope>
    <source>
        <strain evidence="4 5">NEAU-GS14</strain>
    </source>
</reference>